<keyword evidence="2 7" id="KW-0479">Metal-binding</keyword>
<evidence type="ECO:0000256" key="6">
    <source>
        <dbReference type="ARBA" id="ARBA00023080"/>
    </source>
</evidence>
<reference evidence="8 9" key="1">
    <citation type="submission" date="2018-09" db="EMBL/GenBank/DDBJ databases">
        <title>Comparative genomics of Leucobacter spp.</title>
        <authorList>
            <person name="Reis A.C."/>
            <person name="Kolvenbach B.A."/>
            <person name="Corvini P.F.X."/>
            <person name="Nunes O.C."/>
        </authorList>
    </citation>
    <scope>NUCLEOTIDE SEQUENCE [LARGE SCALE GENOMIC DNA]</scope>
    <source>
        <strain evidence="8 9">TAN 31504</strain>
    </source>
</reference>
<feature type="binding site" evidence="7">
    <location>
        <position position="72"/>
    </location>
    <ligand>
        <name>substrate</name>
    </ligand>
</feature>
<comment type="caution">
    <text evidence="8">The sequence shown here is derived from an EMBL/GenBank/DDBJ whole genome shotgun (WGS) entry which is preliminary data.</text>
</comment>
<name>A0ABS1SHY8_9MICO</name>
<comment type="caution">
    <text evidence="7">Lacks conserved residue(s) required for the propagation of feature annotation.</text>
</comment>
<keyword evidence="9" id="KW-1185">Reference proteome</keyword>
<evidence type="ECO:0000256" key="1">
    <source>
        <dbReference type="ARBA" id="ARBA00008023"/>
    </source>
</evidence>
<accession>A0ABS1SHY8</accession>
<gene>
    <name evidence="8" type="ORF">D3230_11765</name>
</gene>
<keyword evidence="3 7" id="KW-0547">Nucleotide-binding</keyword>
<dbReference type="EC" id="3.6.1.66" evidence="7"/>
<evidence type="ECO:0000256" key="7">
    <source>
        <dbReference type="HAMAP-Rule" id="MF_01405"/>
    </source>
</evidence>
<dbReference type="EMBL" id="QYAC01000006">
    <property type="protein sequence ID" value="MBL3679957.1"/>
    <property type="molecule type" value="Genomic_DNA"/>
</dbReference>
<dbReference type="CDD" id="cd00515">
    <property type="entry name" value="HAM1"/>
    <property type="match status" value="1"/>
</dbReference>
<dbReference type="Gene3D" id="3.90.950.10">
    <property type="match status" value="1"/>
</dbReference>
<protein>
    <recommendedName>
        <fullName evidence="7">dITP/XTP pyrophosphatase</fullName>
        <ecNumber evidence="7">3.6.1.66</ecNumber>
    </recommendedName>
    <alternativeName>
        <fullName evidence="7">Non-canonical purine NTP pyrophosphatase</fullName>
    </alternativeName>
    <alternativeName>
        <fullName evidence="7">Non-standard purine NTP pyrophosphatase</fullName>
    </alternativeName>
    <alternativeName>
        <fullName evidence="7">Nucleoside-triphosphate diphosphatase</fullName>
    </alternativeName>
    <alternativeName>
        <fullName evidence="7">Nucleoside-triphosphate pyrophosphatase</fullName>
        <shortName evidence="7">NTPase</shortName>
    </alternativeName>
</protein>
<dbReference type="InterPro" id="IPR029001">
    <property type="entry name" value="ITPase-like_fam"/>
</dbReference>
<feature type="binding site" evidence="7">
    <location>
        <position position="71"/>
    </location>
    <ligand>
        <name>Mg(2+)</name>
        <dbReference type="ChEBI" id="CHEBI:18420"/>
    </ligand>
</feature>
<proteinExistence type="inferred from homology"/>
<comment type="function">
    <text evidence="7">Pyrophosphatase that catalyzes the hydrolysis of nucleoside triphosphates to their monophosphate derivatives, with a high preference for the non-canonical purine nucleotides XTP (xanthosine triphosphate), dITP (deoxyinosine triphosphate) and ITP. Seems to function as a house-cleaning enzyme that removes non-canonical purine nucleotides from the nucleotide pool, thus preventing their incorporation into DNA/RNA and avoiding chromosomal lesions.</text>
</comment>
<comment type="subunit">
    <text evidence="7">Homodimer.</text>
</comment>
<evidence type="ECO:0000313" key="8">
    <source>
        <dbReference type="EMBL" id="MBL3679957.1"/>
    </source>
</evidence>
<dbReference type="PANTHER" id="PTHR11067:SF9">
    <property type="entry name" value="INOSINE TRIPHOSPHATE PYROPHOSPHATASE"/>
    <property type="match status" value="1"/>
</dbReference>
<comment type="cofactor">
    <cofactor evidence="7">
        <name>Mg(2+)</name>
        <dbReference type="ChEBI" id="CHEBI:18420"/>
    </cofactor>
    <text evidence="7">Binds 1 Mg(2+) ion per subunit.</text>
</comment>
<dbReference type="HAMAP" id="MF_01405">
    <property type="entry name" value="Non_canon_purine_NTPase"/>
    <property type="match status" value="1"/>
</dbReference>
<evidence type="ECO:0000313" key="9">
    <source>
        <dbReference type="Proteomes" id="UP001645859"/>
    </source>
</evidence>
<keyword evidence="6 7" id="KW-0546">Nucleotide metabolism</keyword>
<feature type="binding site" evidence="7">
    <location>
        <begin position="193"/>
        <end position="194"/>
    </location>
    <ligand>
        <name>substrate</name>
    </ligand>
</feature>
<comment type="catalytic activity">
    <reaction evidence="7">
        <text>dITP + H2O = dIMP + diphosphate + H(+)</text>
        <dbReference type="Rhea" id="RHEA:28342"/>
        <dbReference type="ChEBI" id="CHEBI:15377"/>
        <dbReference type="ChEBI" id="CHEBI:15378"/>
        <dbReference type="ChEBI" id="CHEBI:33019"/>
        <dbReference type="ChEBI" id="CHEBI:61194"/>
        <dbReference type="ChEBI" id="CHEBI:61382"/>
        <dbReference type="EC" id="3.6.1.66"/>
    </reaction>
</comment>
<evidence type="ECO:0000256" key="4">
    <source>
        <dbReference type="ARBA" id="ARBA00022801"/>
    </source>
</evidence>
<keyword evidence="4 7" id="KW-0378">Hydrolase</keyword>
<dbReference type="Pfam" id="PF01725">
    <property type="entry name" value="Ham1p_like"/>
    <property type="match status" value="1"/>
</dbReference>
<dbReference type="PANTHER" id="PTHR11067">
    <property type="entry name" value="INOSINE TRIPHOSPHATE PYROPHOSPHATASE/HAM1 PROTEIN"/>
    <property type="match status" value="1"/>
</dbReference>
<feature type="active site" description="Proton acceptor" evidence="7">
    <location>
        <position position="71"/>
    </location>
</feature>
<comment type="catalytic activity">
    <reaction evidence="7">
        <text>XTP + H2O = XMP + diphosphate + H(+)</text>
        <dbReference type="Rhea" id="RHEA:28610"/>
        <dbReference type="ChEBI" id="CHEBI:15377"/>
        <dbReference type="ChEBI" id="CHEBI:15378"/>
        <dbReference type="ChEBI" id="CHEBI:33019"/>
        <dbReference type="ChEBI" id="CHEBI:57464"/>
        <dbReference type="ChEBI" id="CHEBI:61314"/>
        <dbReference type="EC" id="3.6.1.66"/>
    </reaction>
</comment>
<organism evidence="8 9">
    <name type="scientific">Leucobacter chromiireducens subsp. solipictus</name>
    <dbReference type="NCBI Taxonomy" id="398235"/>
    <lineage>
        <taxon>Bacteria</taxon>
        <taxon>Bacillati</taxon>
        <taxon>Actinomycetota</taxon>
        <taxon>Actinomycetes</taxon>
        <taxon>Micrococcales</taxon>
        <taxon>Microbacteriaceae</taxon>
        <taxon>Leucobacter</taxon>
    </lineage>
</organism>
<evidence type="ECO:0000256" key="5">
    <source>
        <dbReference type="ARBA" id="ARBA00022842"/>
    </source>
</evidence>
<feature type="binding site" evidence="7">
    <location>
        <begin position="154"/>
        <end position="157"/>
    </location>
    <ligand>
        <name>substrate</name>
    </ligand>
</feature>
<dbReference type="Proteomes" id="UP001645859">
    <property type="component" value="Unassembled WGS sequence"/>
</dbReference>
<dbReference type="RefSeq" id="WP_202345239.1">
    <property type="nucleotide sequence ID" value="NZ_BAAAPI010000004.1"/>
</dbReference>
<feature type="binding site" evidence="7">
    <location>
        <begin position="11"/>
        <end position="16"/>
    </location>
    <ligand>
        <name>substrate</name>
    </ligand>
</feature>
<comment type="catalytic activity">
    <reaction evidence="7">
        <text>ITP + H2O = IMP + diphosphate + H(+)</text>
        <dbReference type="Rhea" id="RHEA:29399"/>
        <dbReference type="ChEBI" id="CHEBI:15377"/>
        <dbReference type="ChEBI" id="CHEBI:15378"/>
        <dbReference type="ChEBI" id="CHEBI:33019"/>
        <dbReference type="ChEBI" id="CHEBI:58053"/>
        <dbReference type="ChEBI" id="CHEBI:61402"/>
        <dbReference type="EC" id="3.6.1.66"/>
    </reaction>
</comment>
<comment type="similarity">
    <text evidence="1 7">Belongs to the HAM1 NTPase family.</text>
</comment>
<dbReference type="SUPFAM" id="SSF52972">
    <property type="entry name" value="ITPase-like"/>
    <property type="match status" value="1"/>
</dbReference>
<evidence type="ECO:0000256" key="2">
    <source>
        <dbReference type="ARBA" id="ARBA00022723"/>
    </source>
</evidence>
<dbReference type="InterPro" id="IPR020922">
    <property type="entry name" value="dITP/XTP_pyrophosphatase"/>
</dbReference>
<keyword evidence="5 7" id="KW-0460">Magnesium</keyword>
<evidence type="ECO:0000256" key="3">
    <source>
        <dbReference type="ARBA" id="ARBA00022741"/>
    </source>
</evidence>
<sequence>MAQPRLFVLATRNAAKIAEYADIVRAHAPEWRATSPAGEEPVETGTTFAANALIKARAAHRHTRLPVLADDSGLCVDVLGGAPGVFSAYWAGQQRDPAANRALLLDQLADIADPHRGAHFASALALIEPDGTEHLAEARWPGRLARTARGDDGFPYDAIFVPDPPRGSAEPAPGAVPRSVAEWEARTRHLASHRARAFRELLPVWARLAGARAGATPPPPAR</sequence>
<dbReference type="InterPro" id="IPR002637">
    <property type="entry name" value="RdgB/HAM1"/>
</dbReference>